<reference evidence="3 4" key="1">
    <citation type="submission" date="2019-12" db="EMBL/GenBank/DDBJ databases">
        <title>Paenibacillus sp. nov., an endophytic bacterium isolated from the stem of Dendrobium.</title>
        <authorList>
            <person name="Zhao R."/>
        </authorList>
    </citation>
    <scope>NUCLEOTIDE SEQUENCE [LARGE SCALE GENOMIC DNA]</scope>
    <source>
        <strain evidence="3 4">HJL G12</strain>
    </source>
</reference>
<dbReference type="InterPro" id="IPR036779">
    <property type="entry name" value="LysM_dom_sf"/>
</dbReference>
<dbReference type="Pfam" id="PF01476">
    <property type="entry name" value="LysM"/>
    <property type="match status" value="1"/>
</dbReference>
<comment type="caution">
    <text evidence="3">The sequence shown here is derived from an EMBL/GenBank/DDBJ whole genome shotgun (WGS) entry which is preliminary data.</text>
</comment>
<keyword evidence="4" id="KW-1185">Reference proteome</keyword>
<feature type="transmembrane region" description="Helical" evidence="1">
    <location>
        <begin position="40"/>
        <end position="63"/>
    </location>
</feature>
<evidence type="ECO:0000313" key="4">
    <source>
        <dbReference type="Proteomes" id="UP000460318"/>
    </source>
</evidence>
<dbReference type="AlphaFoldDB" id="A0A7X3IHN7"/>
<sequence length="127" mass="14304">MLKHTTYQSIYNNEAIEAGAGSWKSTERMETLQKMFSRRLLFKLLLTAVIILVGCTGMVRVFAGSPHDSIPIEQVVVSKGDTLWEIAVDYKPKDMDTRAYIRIIKKTNHLKTSGIEAGDVLSLPIYE</sequence>
<evidence type="ECO:0000256" key="1">
    <source>
        <dbReference type="SAM" id="Phobius"/>
    </source>
</evidence>
<dbReference type="Gene3D" id="3.10.350.10">
    <property type="entry name" value="LysM domain"/>
    <property type="match status" value="1"/>
</dbReference>
<evidence type="ECO:0000313" key="3">
    <source>
        <dbReference type="EMBL" id="MWV42257.1"/>
    </source>
</evidence>
<dbReference type="RefSeq" id="WP_160495872.1">
    <property type="nucleotide sequence ID" value="NZ_WUBI01000001.1"/>
</dbReference>
<keyword evidence="1" id="KW-0472">Membrane</keyword>
<proteinExistence type="predicted"/>
<accession>A0A7X3IHN7</accession>
<dbReference type="InterPro" id="IPR018392">
    <property type="entry name" value="LysM"/>
</dbReference>
<keyword evidence="1" id="KW-1133">Transmembrane helix</keyword>
<dbReference type="SMART" id="SM00257">
    <property type="entry name" value="LysM"/>
    <property type="match status" value="1"/>
</dbReference>
<evidence type="ECO:0000259" key="2">
    <source>
        <dbReference type="SMART" id="SM00257"/>
    </source>
</evidence>
<name>A0A7X3IHN7_9BACL</name>
<protein>
    <submittedName>
        <fullName evidence="3">LysM peptidoglycan-binding domain-containing protein</fullName>
    </submittedName>
</protein>
<dbReference type="Proteomes" id="UP000460318">
    <property type="component" value="Unassembled WGS sequence"/>
</dbReference>
<keyword evidence="1" id="KW-0812">Transmembrane</keyword>
<gene>
    <name evidence="3" type="ORF">GRF59_01320</name>
</gene>
<dbReference type="EMBL" id="WUBI01000001">
    <property type="protein sequence ID" value="MWV42257.1"/>
    <property type="molecule type" value="Genomic_DNA"/>
</dbReference>
<feature type="domain" description="LysM" evidence="2">
    <location>
        <begin position="74"/>
        <end position="124"/>
    </location>
</feature>
<organism evidence="3 4">
    <name type="scientific">Paenibacillus dendrobii</name>
    <dbReference type="NCBI Taxonomy" id="2691084"/>
    <lineage>
        <taxon>Bacteria</taxon>
        <taxon>Bacillati</taxon>
        <taxon>Bacillota</taxon>
        <taxon>Bacilli</taxon>
        <taxon>Bacillales</taxon>
        <taxon>Paenibacillaceae</taxon>
        <taxon>Paenibacillus</taxon>
    </lineage>
</organism>
<dbReference type="CDD" id="cd00118">
    <property type="entry name" value="LysM"/>
    <property type="match status" value="1"/>
</dbReference>